<evidence type="ECO:0000256" key="2">
    <source>
        <dbReference type="SAM" id="Phobius"/>
    </source>
</evidence>
<gene>
    <name evidence="3" type="primary">actA</name>
</gene>
<dbReference type="AlphaFoldDB" id="Q2PPP6"/>
<keyword evidence="2" id="KW-1133">Transmembrane helix</keyword>
<evidence type="ECO:0000256" key="1">
    <source>
        <dbReference type="SAM" id="MobiDB-lite"/>
    </source>
</evidence>
<feature type="region of interest" description="Disordered" evidence="1">
    <location>
        <begin position="474"/>
        <end position="510"/>
    </location>
</feature>
<organism evidence="3">
    <name type="scientific">Listeria monocytogenes</name>
    <dbReference type="NCBI Taxonomy" id="1639"/>
    <lineage>
        <taxon>Bacteria</taxon>
        <taxon>Bacillati</taxon>
        <taxon>Bacillota</taxon>
        <taxon>Bacilli</taxon>
        <taxon>Bacillales</taxon>
        <taxon>Listeriaceae</taxon>
        <taxon>Listeria</taxon>
    </lineage>
</organism>
<protein>
    <submittedName>
        <fullName evidence="3">ActA</fullName>
    </submittedName>
</protein>
<feature type="compositionally biased region" description="Low complexity" evidence="1">
    <location>
        <begin position="450"/>
        <end position="459"/>
    </location>
</feature>
<proteinExistence type="predicted"/>
<feature type="region of interest" description="Disordered" evidence="1">
    <location>
        <begin position="122"/>
        <end position="212"/>
    </location>
</feature>
<feature type="compositionally biased region" description="Acidic residues" evidence="1">
    <location>
        <begin position="409"/>
        <end position="422"/>
    </location>
</feature>
<name>Q2PPP6_LISMN</name>
<feature type="transmembrane region" description="Helical" evidence="2">
    <location>
        <begin position="614"/>
        <end position="633"/>
    </location>
</feature>
<feature type="region of interest" description="Disordered" evidence="1">
    <location>
        <begin position="372"/>
        <end position="459"/>
    </location>
</feature>
<feature type="region of interest" description="Disordered" evidence="1">
    <location>
        <begin position="285"/>
        <end position="341"/>
    </location>
</feature>
<feature type="compositionally biased region" description="Acidic residues" evidence="1">
    <location>
        <begin position="41"/>
        <end position="52"/>
    </location>
</feature>
<dbReference type="InterPro" id="IPR007752">
    <property type="entry name" value="Virulence_actor_ActA"/>
</dbReference>
<feature type="compositionally biased region" description="Polar residues" evidence="1">
    <location>
        <begin position="190"/>
        <end position="210"/>
    </location>
</feature>
<feature type="compositionally biased region" description="Basic and acidic residues" evidence="1">
    <location>
        <begin position="423"/>
        <end position="433"/>
    </location>
</feature>
<reference evidence="3" key="1">
    <citation type="submission" date="2005-11" db="EMBL/GenBank/DDBJ databases">
        <title>Nucleotide sequence of actA genes from clinical and environmental Listeria monocytogenes isolates.</title>
        <authorList>
            <person name="Papageorgiou N."/>
            <person name="Tselentis Y."/>
            <person name="Scoulica E."/>
        </authorList>
    </citation>
    <scope>NUCLEOTIDE SEQUENCE</scope>
    <source>
        <strain evidence="3">Lm25611</strain>
    </source>
</reference>
<keyword evidence="2" id="KW-0812">Transmembrane</keyword>
<feature type="compositionally biased region" description="Basic and acidic residues" evidence="1">
    <location>
        <begin position="588"/>
        <end position="609"/>
    </location>
</feature>
<feature type="region of interest" description="Disordered" evidence="1">
    <location>
        <begin position="535"/>
        <end position="609"/>
    </location>
</feature>
<feature type="region of interest" description="Disordered" evidence="1">
    <location>
        <begin position="36"/>
        <end position="86"/>
    </location>
</feature>
<feature type="compositionally biased region" description="Low complexity" evidence="1">
    <location>
        <begin position="490"/>
        <end position="509"/>
    </location>
</feature>
<accession>Q2PPP6</accession>
<sequence length="639" mass="70323">MGLNRFMRAMMVVFITANCITINPDIIFAATDSEDSSLNTDEWEEEKTEEQPSEVSTGPRYETAREVSSRDIKELEKSNKVRNTNKADLIAMLKEKAEKGPNNNNNNGEQTGNVAINEEASGVDRPTLQVERRHPGLPSDSAAEIKKRRKAIASSDSELESLTYPDKPTKVNKKKVAKESVADASESDLDSSMQSADESSPQPLKANQQPFFPKVFKKIKDAGKWVRDKIDENPEVKKAIVDKSAGLIDQLLTKKKSEEVNASDFPPPPTDEELRLALPETPMLLGFNAPATSEPSSFEFPPPPTDEELRLALPETPMLLGFNAPATSEPSSFEFPPPPTEDELEIIRETASSLDSSFTRGDLASLRNAINRHSQNFSDFPPIPTEEELNGRGGRPTSEEFSSLNSGDFTDDENSETTEEEIDRLADLRDRGTGKHSRNAGFLPLNPFASSPVPSLSPKVSKISAPALISDITKKTPFKNPSQPLNVFNKKTTTKTVTKKPTPVKTAPKLAELLATKPQETVLRENKTPFIEKQAETNKQSINMPSLPVIQKEATESDKEEMKPQTEEKMVEESESANNANGKNRSAGIEEGKLIAKSAEDEKAKEEPGNHTTLILAMLAIGVFSLGAFIKIIQLRKNN</sequence>
<evidence type="ECO:0000313" key="3">
    <source>
        <dbReference type="EMBL" id="ABC40894.1"/>
    </source>
</evidence>
<keyword evidence="2" id="KW-0472">Membrane</keyword>
<feature type="compositionally biased region" description="Basic and acidic residues" evidence="1">
    <location>
        <begin position="62"/>
        <end position="79"/>
    </location>
</feature>
<dbReference type="Pfam" id="PF05058">
    <property type="entry name" value="ActA"/>
    <property type="match status" value="1"/>
</dbReference>
<feature type="compositionally biased region" description="Basic and acidic residues" evidence="1">
    <location>
        <begin position="553"/>
        <end position="572"/>
    </location>
</feature>
<dbReference type="EMBL" id="DQ309954">
    <property type="protein sequence ID" value="ABC40894.1"/>
    <property type="molecule type" value="Genomic_DNA"/>
</dbReference>